<feature type="compositionally biased region" description="Polar residues" evidence="1">
    <location>
        <begin position="1"/>
        <end position="12"/>
    </location>
</feature>
<dbReference type="OrthoDB" id="321936at2157"/>
<proteinExistence type="predicted"/>
<reference evidence="3 4" key="1">
    <citation type="submission" date="2019-12" db="EMBL/GenBank/DDBJ databases">
        <title>Halocatena pleomorpha gen. nov. sp. nov., an extremely halophilic archaeon of family Halobacteriaceae isolated from saltpan soil.</title>
        <authorList>
            <person name="Pal Y."/>
            <person name="Verma A."/>
            <person name="Krishnamurthi S."/>
            <person name="Kumar P."/>
        </authorList>
    </citation>
    <scope>NUCLEOTIDE SEQUENCE [LARGE SCALE GENOMIC DNA]</scope>
    <source>
        <strain evidence="3 4">JCM 16495</strain>
    </source>
</reference>
<accession>A0A6B0GE48</accession>
<keyword evidence="2" id="KW-1133">Transmembrane helix</keyword>
<keyword evidence="4" id="KW-1185">Reference proteome</keyword>
<organism evidence="3 4">
    <name type="scientific">Halomarina oriensis</name>
    <dbReference type="NCBI Taxonomy" id="671145"/>
    <lineage>
        <taxon>Archaea</taxon>
        <taxon>Methanobacteriati</taxon>
        <taxon>Methanobacteriota</taxon>
        <taxon>Stenosarchaea group</taxon>
        <taxon>Halobacteria</taxon>
        <taxon>Halobacteriales</taxon>
        <taxon>Natronomonadaceae</taxon>
        <taxon>Halomarina</taxon>
    </lineage>
</organism>
<feature type="transmembrane region" description="Helical" evidence="2">
    <location>
        <begin position="64"/>
        <end position="86"/>
    </location>
</feature>
<comment type="caution">
    <text evidence="3">The sequence shown here is derived from an EMBL/GenBank/DDBJ whole genome shotgun (WGS) entry which is preliminary data.</text>
</comment>
<sequence>MTSFTPTQTTGSGAFGPTVTAGRQPATPSMSSTTDRAPTASTDNESPLTAWIEASRWTREDLELVLEVLYTLALVGSTGLALYLGVAA</sequence>
<evidence type="ECO:0000313" key="4">
    <source>
        <dbReference type="Proteomes" id="UP000451471"/>
    </source>
</evidence>
<keyword evidence="2" id="KW-0472">Membrane</keyword>
<gene>
    <name evidence="3" type="ORF">GQS65_00440</name>
</gene>
<feature type="compositionally biased region" description="Polar residues" evidence="1">
    <location>
        <begin position="26"/>
        <end position="47"/>
    </location>
</feature>
<keyword evidence="2" id="KW-0812">Transmembrane</keyword>
<evidence type="ECO:0000256" key="2">
    <source>
        <dbReference type="SAM" id="Phobius"/>
    </source>
</evidence>
<evidence type="ECO:0000313" key="3">
    <source>
        <dbReference type="EMBL" id="MWG32974.1"/>
    </source>
</evidence>
<dbReference type="AlphaFoldDB" id="A0A6B0GE48"/>
<feature type="region of interest" description="Disordered" evidence="1">
    <location>
        <begin position="1"/>
        <end position="48"/>
    </location>
</feature>
<dbReference type="Proteomes" id="UP000451471">
    <property type="component" value="Unassembled WGS sequence"/>
</dbReference>
<dbReference type="EMBL" id="WSZK01000001">
    <property type="protein sequence ID" value="MWG32974.1"/>
    <property type="molecule type" value="Genomic_DNA"/>
</dbReference>
<protein>
    <submittedName>
        <fullName evidence="3">Uncharacterized protein</fullName>
    </submittedName>
</protein>
<evidence type="ECO:0000256" key="1">
    <source>
        <dbReference type="SAM" id="MobiDB-lite"/>
    </source>
</evidence>
<name>A0A6B0GE48_9EURY</name>
<dbReference type="RefSeq" id="WP_158202700.1">
    <property type="nucleotide sequence ID" value="NZ_WSZK01000001.1"/>
</dbReference>